<feature type="transmembrane region" description="Helical" evidence="7">
    <location>
        <begin position="293"/>
        <end position="311"/>
    </location>
</feature>
<evidence type="ECO:0000256" key="5">
    <source>
        <dbReference type="ARBA" id="ARBA00022989"/>
    </source>
</evidence>
<evidence type="ECO:0000256" key="7">
    <source>
        <dbReference type="SAM" id="Phobius"/>
    </source>
</evidence>
<dbReference type="CDD" id="cd06173">
    <property type="entry name" value="MFS_MefA_like"/>
    <property type="match status" value="1"/>
</dbReference>
<proteinExistence type="predicted"/>
<keyword evidence="2" id="KW-0813">Transport</keyword>
<name>A0ABU8HBW8_9BACI</name>
<feature type="domain" description="Major facilitator superfamily (MFS) profile" evidence="8">
    <location>
        <begin position="4"/>
        <end position="405"/>
    </location>
</feature>
<feature type="transmembrane region" description="Helical" evidence="7">
    <location>
        <begin position="47"/>
        <end position="67"/>
    </location>
</feature>
<keyword evidence="4 7" id="KW-0812">Transmembrane</keyword>
<feature type="transmembrane region" description="Helical" evidence="7">
    <location>
        <begin position="383"/>
        <end position="404"/>
    </location>
</feature>
<feature type="transmembrane region" description="Helical" evidence="7">
    <location>
        <begin position="100"/>
        <end position="118"/>
    </location>
</feature>
<feature type="transmembrane region" description="Helical" evidence="7">
    <location>
        <begin position="74"/>
        <end position="94"/>
    </location>
</feature>
<sequence length="418" mass="46354">MFRVFRHKAFSLFFVGYFISTIGNALFYLSVLWYVQLMTGEGKYVALLGLMITIPQLFMFVSGVVADRFSRRKVMLFTDVFSFIIVLFLSIYLAFFSYSFWVIAISFLLLNICHNLFMPASRAFMPLTLPEGELTVGNSLFVMVTRIGAIMAATAGAFLLTLVNETYFFLFNAMTFLISATFLLILKRFVNEQREMPSNQVPEGRFSLKGFLNDIKDGVRVIKNEKILLFMLPGVLLTNLFFVTFFYLTPSWSQQILKAGAKGYSLLELSLGLGALTGAFISGWISKWITPKLGLTTAFLLQSVIVFFPMFPYLYPGMVVLFIASVGTGMAGAFMMTMMQQIIPDDYRGRAFGLLMSVMGGIVPIGTILSGLLSSYIGLSGTFWISSVGCAGGAIMLAVTFATVPYQTGQTSNTVISN</sequence>
<evidence type="ECO:0000256" key="2">
    <source>
        <dbReference type="ARBA" id="ARBA00022448"/>
    </source>
</evidence>
<protein>
    <submittedName>
        <fullName evidence="9">MFS transporter</fullName>
    </submittedName>
</protein>
<dbReference type="SUPFAM" id="SSF103473">
    <property type="entry name" value="MFS general substrate transporter"/>
    <property type="match status" value="1"/>
</dbReference>
<comment type="subcellular location">
    <subcellularLocation>
        <location evidence="1">Cell membrane</location>
        <topology evidence="1">Multi-pass membrane protein</topology>
    </subcellularLocation>
</comment>
<feature type="transmembrane region" description="Helical" evidence="7">
    <location>
        <begin position="269"/>
        <end position="286"/>
    </location>
</feature>
<feature type="transmembrane region" description="Helical" evidence="7">
    <location>
        <begin position="166"/>
        <end position="186"/>
    </location>
</feature>
<dbReference type="EMBL" id="JBBAXC010000004">
    <property type="protein sequence ID" value="MEI5906659.1"/>
    <property type="molecule type" value="Genomic_DNA"/>
</dbReference>
<evidence type="ECO:0000259" key="8">
    <source>
        <dbReference type="PROSITE" id="PS50850"/>
    </source>
</evidence>
<dbReference type="Gene3D" id="1.20.1250.20">
    <property type="entry name" value="MFS general substrate transporter like domains"/>
    <property type="match status" value="1"/>
</dbReference>
<organism evidence="9 10">
    <name type="scientific">Bacillus spongiae</name>
    <dbReference type="NCBI Taxonomy" id="2683610"/>
    <lineage>
        <taxon>Bacteria</taxon>
        <taxon>Bacillati</taxon>
        <taxon>Bacillota</taxon>
        <taxon>Bacilli</taxon>
        <taxon>Bacillales</taxon>
        <taxon>Bacillaceae</taxon>
        <taxon>Bacillus</taxon>
    </lineage>
</organism>
<dbReference type="PROSITE" id="PS50850">
    <property type="entry name" value="MFS"/>
    <property type="match status" value="1"/>
</dbReference>
<dbReference type="InterPro" id="IPR020846">
    <property type="entry name" value="MFS_dom"/>
</dbReference>
<feature type="transmembrane region" description="Helical" evidence="7">
    <location>
        <begin position="317"/>
        <end position="339"/>
    </location>
</feature>
<evidence type="ECO:0000313" key="9">
    <source>
        <dbReference type="EMBL" id="MEI5906659.1"/>
    </source>
</evidence>
<feature type="transmembrane region" description="Helical" evidence="7">
    <location>
        <begin position="139"/>
        <end position="160"/>
    </location>
</feature>
<dbReference type="InterPro" id="IPR011701">
    <property type="entry name" value="MFS"/>
</dbReference>
<dbReference type="PANTHER" id="PTHR23513:SF6">
    <property type="entry name" value="MAJOR FACILITATOR SUPERFAMILY ASSOCIATED DOMAIN-CONTAINING PROTEIN"/>
    <property type="match status" value="1"/>
</dbReference>
<feature type="transmembrane region" description="Helical" evidence="7">
    <location>
        <begin position="227"/>
        <end position="249"/>
    </location>
</feature>
<evidence type="ECO:0000256" key="1">
    <source>
        <dbReference type="ARBA" id="ARBA00004651"/>
    </source>
</evidence>
<dbReference type="PRINTS" id="PR01988">
    <property type="entry name" value="EXPORTERBACE"/>
</dbReference>
<comment type="caution">
    <text evidence="9">The sequence shown here is derived from an EMBL/GenBank/DDBJ whole genome shotgun (WGS) entry which is preliminary data.</text>
</comment>
<dbReference type="PANTHER" id="PTHR23513">
    <property type="entry name" value="INTEGRAL MEMBRANE EFFLUX PROTEIN-RELATED"/>
    <property type="match status" value="1"/>
</dbReference>
<dbReference type="Proteomes" id="UP001312865">
    <property type="component" value="Unassembled WGS sequence"/>
</dbReference>
<dbReference type="RefSeq" id="WP_336586093.1">
    <property type="nucleotide sequence ID" value="NZ_JBBAXC010000004.1"/>
</dbReference>
<dbReference type="InterPro" id="IPR022324">
    <property type="entry name" value="Bacilysin_exporter_BacE_put"/>
</dbReference>
<keyword evidence="5 7" id="KW-1133">Transmembrane helix</keyword>
<feature type="transmembrane region" description="Helical" evidence="7">
    <location>
        <begin position="351"/>
        <end position="377"/>
    </location>
</feature>
<accession>A0ABU8HBW8</accession>
<keyword evidence="10" id="KW-1185">Reference proteome</keyword>
<dbReference type="Pfam" id="PF07690">
    <property type="entry name" value="MFS_1"/>
    <property type="match status" value="1"/>
</dbReference>
<evidence type="ECO:0000256" key="6">
    <source>
        <dbReference type="ARBA" id="ARBA00023136"/>
    </source>
</evidence>
<reference evidence="9 10" key="1">
    <citation type="journal article" date="2018" name="J. Microbiol.">
        <title>Bacillus spongiae sp. nov., isolated from sponge of Jeju Island.</title>
        <authorList>
            <person name="Lee G.E."/>
            <person name="Im W.T."/>
            <person name="Park J.S."/>
        </authorList>
    </citation>
    <scope>NUCLEOTIDE SEQUENCE [LARGE SCALE GENOMIC DNA]</scope>
    <source>
        <strain evidence="9 10">135PIL107-10</strain>
    </source>
</reference>
<evidence type="ECO:0000256" key="4">
    <source>
        <dbReference type="ARBA" id="ARBA00022692"/>
    </source>
</evidence>
<feature type="transmembrane region" description="Helical" evidence="7">
    <location>
        <begin position="12"/>
        <end position="35"/>
    </location>
</feature>
<keyword evidence="3" id="KW-1003">Cell membrane</keyword>
<evidence type="ECO:0000313" key="10">
    <source>
        <dbReference type="Proteomes" id="UP001312865"/>
    </source>
</evidence>
<keyword evidence="6 7" id="KW-0472">Membrane</keyword>
<gene>
    <name evidence="9" type="ORF">WAK64_06260</name>
</gene>
<dbReference type="InterPro" id="IPR036259">
    <property type="entry name" value="MFS_trans_sf"/>
</dbReference>
<evidence type="ECO:0000256" key="3">
    <source>
        <dbReference type="ARBA" id="ARBA00022475"/>
    </source>
</evidence>